<feature type="transmembrane region" description="Helical" evidence="1">
    <location>
        <begin position="56"/>
        <end position="75"/>
    </location>
</feature>
<accession>A0A2W5N3L2</accession>
<organism evidence="2 3">
    <name type="scientific">Micavibrio aeruginosavorus</name>
    <dbReference type="NCBI Taxonomy" id="349221"/>
    <lineage>
        <taxon>Bacteria</taxon>
        <taxon>Pseudomonadati</taxon>
        <taxon>Bdellovibrionota</taxon>
        <taxon>Bdellovibrionia</taxon>
        <taxon>Bdellovibrionales</taxon>
        <taxon>Pseudobdellovibrionaceae</taxon>
        <taxon>Micavibrio</taxon>
    </lineage>
</organism>
<dbReference type="EMBL" id="QFQB01000019">
    <property type="protein sequence ID" value="PZQ46949.1"/>
    <property type="molecule type" value="Genomic_DNA"/>
</dbReference>
<feature type="transmembrane region" description="Helical" evidence="1">
    <location>
        <begin position="95"/>
        <end position="112"/>
    </location>
</feature>
<feature type="transmembrane region" description="Helical" evidence="1">
    <location>
        <begin position="171"/>
        <end position="189"/>
    </location>
</feature>
<sequence length="204" mass="22648">MSPRIPLTGLFLTILIFIWSAIGPFDRQTWWMEIAPILIAYPLMIATHRKFRLTDLLYMLVFVHAVILMVGGHYTYARVPLFNMDDGDRNNYDKIGHFAQGFIPAIAIRELLIRTSPLKPGKWLAAIIVFACLGISALYELIEFGAGASLGQGAEEFLGTQGDVWDTQKDMMWAGIGAITAVALLSKLHTKALEKLLGRPVADS</sequence>
<dbReference type="InterPro" id="IPR058534">
    <property type="entry name" value="YjdF"/>
</dbReference>
<keyword evidence="1" id="KW-0472">Membrane</keyword>
<reference evidence="2 3" key="1">
    <citation type="submission" date="2017-08" db="EMBL/GenBank/DDBJ databases">
        <title>Infants hospitalized years apart are colonized by the same room-sourced microbial strains.</title>
        <authorList>
            <person name="Brooks B."/>
            <person name="Olm M.R."/>
            <person name="Firek B.A."/>
            <person name="Baker R."/>
            <person name="Thomas B.C."/>
            <person name="Morowitz M.J."/>
            <person name="Banfield J.F."/>
        </authorList>
    </citation>
    <scope>NUCLEOTIDE SEQUENCE [LARGE SCALE GENOMIC DNA]</scope>
    <source>
        <strain evidence="2">S2_005_002_R2_29</strain>
    </source>
</reference>
<evidence type="ECO:0008006" key="4">
    <source>
        <dbReference type="Google" id="ProtNLM"/>
    </source>
</evidence>
<protein>
    <recommendedName>
        <fullName evidence="4">DUF2238 domain-containing protein</fullName>
    </recommendedName>
</protein>
<dbReference type="PIRSF" id="PIRSF020606">
    <property type="entry name" value="UCP020606"/>
    <property type="match status" value="1"/>
</dbReference>
<evidence type="ECO:0000313" key="3">
    <source>
        <dbReference type="Proteomes" id="UP000249417"/>
    </source>
</evidence>
<proteinExistence type="predicted"/>
<feature type="transmembrane region" description="Helical" evidence="1">
    <location>
        <begin position="30"/>
        <end position="47"/>
    </location>
</feature>
<dbReference type="Pfam" id="PF09997">
    <property type="entry name" value="DUF2238"/>
    <property type="match status" value="1"/>
</dbReference>
<evidence type="ECO:0000313" key="2">
    <source>
        <dbReference type="EMBL" id="PZQ46949.1"/>
    </source>
</evidence>
<keyword evidence="1" id="KW-1133">Transmembrane helix</keyword>
<comment type="caution">
    <text evidence="2">The sequence shown here is derived from an EMBL/GenBank/DDBJ whole genome shotgun (WGS) entry which is preliminary data.</text>
</comment>
<dbReference type="AlphaFoldDB" id="A0A2W5N3L2"/>
<gene>
    <name evidence="2" type="ORF">DI551_04145</name>
</gene>
<name>A0A2W5N3L2_9BACT</name>
<dbReference type="InterPro" id="IPR014509">
    <property type="entry name" value="YjdF-like"/>
</dbReference>
<feature type="transmembrane region" description="Helical" evidence="1">
    <location>
        <begin position="124"/>
        <end position="142"/>
    </location>
</feature>
<evidence type="ECO:0000256" key="1">
    <source>
        <dbReference type="SAM" id="Phobius"/>
    </source>
</evidence>
<keyword evidence="1" id="KW-0812">Transmembrane</keyword>
<dbReference type="Proteomes" id="UP000249417">
    <property type="component" value="Unassembled WGS sequence"/>
</dbReference>